<dbReference type="SUPFAM" id="SSF103473">
    <property type="entry name" value="MFS general substrate transporter"/>
    <property type="match status" value="1"/>
</dbReference>
<feature type="compositionally biased region" description="Low complexity" evidence="7">
    <location>
        <begin position="1"/>
        <end position="10"/>
    </location>
</feature>
<comment type="caution">
    <text evidence="10">The sequence shown here is derived from an EMBL/GenBank/DDBJ whole genome shotgun (WGS) entry which is preliminary data.</text>
</comment>
<feature type="transmembrane region" description="Helical" evidence="8">
    <location>
        <begin position="340"/>
        <end position="365"/>
    </location>
</feature>
<dbReference type="Proteomes" id="UP000176998">
    <property type="component" value="Unassembled WGS sequence"/>
</dbReference>
<evidence type="ECO:0000259" key="9">
    <source>
        <dbReference type="PROSITE" id="PS50850"/>
    </source>
</evidence>
<protein>
    <submittedName>
        <fullName evidence="10">Siderophore iron transporter mirB</fullName>
    </submittedName>
</protein>
<feature type="transmembrane region" description="Helical" evidence="8">
    <location>
        <begin position="52"/>
        <end position="75"/>
    </location>
</feature>
<feature type="transmembrane region" description="Helical" evidence="8">
    <location>
        <begin position="377"/>
        <end position="397"/>
    </location>
</feature>
<evidence type="ECO:0000313" key="10">
    <source>
        <dbReference type="EMBL" id="OHE96169.1"/>
    </source>
</evidence>
<evidence type="ECO:0000256" key="1">
    <source>
        <dbReference type="ARBA" id="ARBA00004141"/>
    </source>
</evidence>
<feature type="transmembrane region" description="Helical" evidence="8">
    <location>
        <begin position="431"/>
        <end position="453"/>
    </location>
</feature>
<evidence type="ECO:0000256" key="2">
    <source>
        <dbReference type="ARBA" id="ARBA00008335"/>
    </source>
</evidence>
<feature type="transmembrane region" description="Helical" evidence="8">
    <location>
        <begin position="465"/>
        <end position="495"/>
    </location>
</feature>
<evidence type="ECO:0000256" key="7">
    <source>
        <dbReference type="SAM" id="MobiDB-lite"/>
    </source>
</evidence>
<gene>
    <name evidence="10" type="ORF">CORC01_08546</name>
</gene>
<dbReference type="AlphaFoldDB" id="A0A1G4B414"/>
<keyword evidence="11" id="KW-1185">Reference proteome</keyword>
<feature type="transmembrane region" description="Helical" evidence="8">
    <location>
        <begin position="127"/>
        <end position="144"/>
    </location>
</feature>
<evidence type="ECO:0000256" key="3">
    <source>
        <dbReference type="ARBA" id="ARBA00022448"/>
    </source>
</evidence>
<dbReference type="PANTHER" id="PTHR23501">
    <property type="entry name" value="MAJOR FACILITATOR SUPERFAMILY"/>
    <property type="match status" value="1"/>
</dbReference>
<dbReference type="FunFam" id="1.20.1250.20:FF:000284">
    <property type="entry name" value="Siderophore iron transporter mirB"/>
    <property type="match status" value="1"/>
</dbReference>
<keyword evidence="5 8" id="KW-1133">Transmembrane helix</keyword>
<dbReference type="PROSITE" id="PS50850">
    <property type="entry name" value="MFS"/>
    <property type="match status" value="1"/>
</dbReference>
<name>A0A1G4B414_9PEZI</name>
<dbReference type="InterPro" id="IPR020846">
    <property type="entry name" value="MFS_dom"/>
</dbReference>
<dbReference type="PANTHER" id="PTHR23501:SF3">
    <property type="entry name" value="MAJOR FACILITATOR SUPERFAMILY (MFS) PROFILE DOMAIN-CONTAINING PROTEIN"/>
    <property type="match status" value="1"/>
</dbReference>
<dbReference type="InterPro" id="IPR011701">
    <property type="entry name" value="MFS"/>
</dbReference>
<evidence type="ECO:0000256" key="4">
    <source>
        <dbReference type="ARBA" id="ARBA00022692"/>
    </source>
</evidence>
<organism evidence="10 11">
    <name type="scientific">Colletotrichum orchidophilum</name>
    <dbReference type="NCBI Taxonomy" id="1209926"/>
    <lineage>
        <taxon>Eukaryota</taxon>
        <taxon>Fungi</taxon>
        <taxon>Dikarya</taxon>
        <taxon>Ascomycota</taxon>
        <taxon>Pezizomycotina</taxon>
        <taxon>Sordariomycetes</taxon>
        <taxon>Hypocreomycetidae</taxon>
        <taxon>Glomerellales</taxon>
        <taxon>Glomerellaceae</taxon>
        <taxon>Colletotrichum</taxon>
    </lineage>
</organism>
<keyword evidence="4 8" id="KW-0812">Transmembrane</keyword>
<comment type="subcellular location">
    <subcellularLocation>
        <location evidence="1">Membrane</location>
        <topology evidence="1">Multi-pass membrane protein</topology>
    </subcellularLocation>
</comment>
<feature type="region of interest" description="Disordered" evidence="7">
    <location>
        <begin position="1"/>
        <end position="37"/>
    </location>
</feature>
<sequence length="580" mass="63128">MSRSSTSSTNRSKESDGAIPSQDGTDTKTDDTDDTVSSTASAGVQMMQATTLVWSTKILVAAYAVVWFIYFINNIQQGVASVLTNFLVGKFGKHSSLPAVGLMSSLVGGLTKLPLAKVLDIWGRPQGFLFCVAILTLGLVLMAFCDNFETYATAQVFYWVGYGGVAYTLHVFIADTSSLENRALAIAYSNSPYIITAWIGGPLADWVLAGPGIAWAFDLFAIIIPAITIPLSSLFMLNYRKIKDEYLLTEEKSGRTTWQSIKHYFEHFDVIGLLLVITGFALFLIPFTLWPTERQGFGSPMIIAMMTIGISILIAFAVWEMFYTDIGFIPWKLLADRTTLGACLLGASLYISFSMCYSYLFPFLIVVNGLDIKKASYISQIYGVGSSLWSIVVGAAIRKSGRFRWLAWYFGMPVTILGVGLMIHFQRPDVSIGYVIMCQVLTSFAGGTVFLCEQTAASSTVPHEHIAVVMALESSFCGLGGAIGSAIATAVWQAIFPAKLQSYLPPADLGHLDEIVGSMNRQTTYPMGSPTRTAIIQAYGEAQTTMIIISTAVLCLSVAFVALWRDIDVKAVKQTKGNVV</sequence>
<reference evidence="10 11" key="1">
    <citation type="submission" date="2016-09" db="EMBL/GenBank/DDBJ databases">
        <authorList>
            <person name="Capua I."/>
            <person name="De Benedictis P."/>
            <person name="Joannis T."/>
            <person name="Lombin L.H."/>
            <person name="Cattoli G."/>
        </authorList>
    </citation>
    <scope>NUCLEOTIDE SEQUENCE [LARGE SCALE GENOMIC DNA]</scope>
    <source>
        <strain evidence="10 11">IMI 309357</strain>
    </source>
</reference>
<evidence type="ECO:0000313" key="11">
    <source>
        <dbReference type="Proteomes" id="UP000176998"/>
    </source>
</evidence>
<feature type="transmembrane region" description="Helical" evidence="8">
    <location>
        <begin position="183"/>
        <end position="201"/>
    </location>
</feature>
<accession>A0A1G4B414</accession>
<proteinExistence type="inferred from homology"/>
<keyword evidence="3" id="KW-0813">Transport</keyword>
<dbReference type="GO" id="GO:0022857">
    <property type="term" value="F:transmembrane transporter activity"/>
    <property type="evidence" value="ECO:0007669"/>
    <property type="project" value="InterPro"/>
</dbReference>
<dbReference type="Gene3D" id="1.20.1250.20">
    <property type="entry name" value="MFS general substrate transporter like domains"/>
    <property type="match status" value="2"/>
</dbReference>
<evidence type="ECO:0000256" key="8">
    <source>
        <dbReference type="SAM" id="Phobius"/>
    </source>
</evidence>
<dbReference type="GO" id="GO:0005886">
    <property type="term" value="C:plasma membrane"/>
    <property type="evidence" value="ECO:0007669"/>
    <property type="project" value="TreeGrafter"/>
</dbReference>
<evidence type="ECO:0000256" key="6">
    <source>
        <dbReference type="ARBA" id="ARBA00023136"/>
    </source>
</evidence>
<keyword evidence="6 8" id="KW-0472">Membrane</keyword>
<dbReference type="OrthoDB" id="4078873at2759"/>
<dbReference type="GeneID" id="34561686"/>
<feature type="transmembrane region" description="Helical" evidence="8">
    <location>
        <begin position="270"/>
        <end position="289"/>
    </location>
</feature>
<dbReference type="EMBL" id="MJBS01000073">
    <property type="protein sequence ID" value="OHE96169.1"/>
    <property type="molecule type" value="Genomic_DNA"/>
</dbReference>
<feature type="transmembrane region" description="Helical" evidence="8">
    <location>
        <begin position="156"/>
        <end position="174"/>
    </location>
</feature>
<dbReference type="Pfam" id="PF07690">
    <property type="entry name" value="MFS_1"/>
    <property type="match status" value="2"/>
</dbReference>
<feature type="transmembrane region" description="Helical" evidence="8">
    <location>
        <begin position="546"/>
        <end position="564"/>
    </location>
</feature>
<evidence type="ECO:0000256" key="5">
    <source>
        <dbReference type="ARBA" id="ARBA00022989"/>
    </source>
</evidence>
<feature type="transmembrane region" description="Helical" evidence="8">
    <location>
        <begin position="301"/>
        <end position="319"/>
    </location>
</feature>
<comment type="similarity">
    <text evidence="2">Belongs to the major facilitator superfamily.</text>
</comment>
<dbReference type="InterPro" id="IPR036259">
    <property type="entry name" value="MFS_trans_sf"/>
</dbReference>
<feature type="transmembrane region" description="Helical" evidence="8">
    <location>
        <begin position="213"/>
        <end position="237"/>
    </location>
</feature>
<feature type="domain" description="Major facilitator superfamily (MFS) profile" evidence="9">
    <location>
        <begin position="62"/>
        <end position="567"/>
    </location>
</feature>
<feature type="transmembrane region" description="Helical" evidence="8">
    <location>
        <begin position="406"/>
        <end position="425"/>
    </location>
</feature>
<dbReference type="RefSeq" id="XP_022473330.1">
    <property type="nucleotide sequence ID" value="XM_022620176.1"/>
</dbReference>